<evidence type="ECO:0000256" key="1">
    <source>
        <dbReference type="ARBA" id="ARBA00006479"/>
    </source>
</evidence>
<dbReference type="PANTHER" id="PTHR18964">
    <property type="entry name" value="ROK (REPRESSOR, ORF, KINASE) FAMILY"/>
    <property type="match status" value="1"/>
</dbReference>
<dbReference type="InterPro" id="IPR000600">
    <property type="entry name" value="ROK"/>
</dbReference>
<name>A0ABX8BEQ9_9ACTN</name>
<dbReference type="SUPFAM" id="SSF53067">
    <property type="entry name" value="Actin-like ATPase domain"/>
    <property type="match status" value="1"/>
</dbReference>
<proteinExistence type="inferred from homology"/>
<gene>
    <name evidence="2" type="ORF">KGD84_18580</name>
</gene>
<dbReference type="InterPro" id="IPR043129">
    <property type="entry name" value="ATPase_NBD"/>
</dbReference>
<comment type="similarity">
    <text evidence="1">Belongs to the ROK (NagC/XylR) family.</text>
</comment>
<dbReference type="Proteomes" id="UP000676079">
    <property type="component" value="Chromosome"/>
</dbReference>
<dbReference type="PROSITE" id="PS01125">
    <property type="entry name" value="ROK"/>
    <property type="match status" value="1"/>
</dbReference>
<accession>A0ABX8BEQ9</accession>
<dbReference type="Gene3D" id="3.30.420.40">
    <property type="match status" value="2"/>
</dbReference>
<dbReference type="PANTHER" id="PTHR18964:SF149">
    <property type="entry name" value="BIFUNCTIONAL UDP-N-ACETYLGLUCOSAMINE 2-EPIMERASE_N-ACETYLMANNOSAMINE KINASE"/>
    <property type="match status" value="1"/>
</dbReference>
<sequence length="397" mass="40295">MTGDRMSRSARLRWSTASELLRLVYAEPGITRTAACERLALASGAAAELIERLRAARLLAEHRAGRGGPGRPTTVLGAHPRGPLAAVMDLRAAGWRVLLGDLAGTVTEAAAGTYGDREPVDLLPEVAGAVGAAARREHGRVGAVVAAVAGAVSGTRLLQFSTRGWHEADLGVLAGGTGVPLLVGNDATLGGIAEARGGAARGARAALHLLVAVGVGGALLVDGRPVTGARGAGGEYGHLPLGDPDLACPCGARGCWDLMVDGRALARHRGDPVPGDPFAYGREVLEAVRSGRVSDRDRRAVERTARALGAGIAGLVNLHDPDAVTLAGLAPGLRAAAPGAFADAYRGGLMALHRADPPPVADAVHGSDGPVRGALALGFDEITGPAALARWSARRTP</sequence>
<dbReference type="Pfam" id="PF00480">
    <property type="entry name" value="ROK"/>
    <property type="match status" value="1"/>
</dbReference>
<dbReference type="RefSeq" id="WP_220561713.1">
    <property type="nucleotide sequence ID" value="NZ_CP074133.1"/>
</dbReference>
<evidence type="ECO:0000313" key="2">
    <source>
        <dbReference type="EMBL" id="QUX20517.1"/>
    </source>
</evidence>
<dbReference type="InterPro" id="IPR049874">
    <property type="entry name" value="ROK_cs"/>
</dbReference>
<protein>
    <submittedName>
        <fullName evidence="2">ROK family protein</fullName>
    </submittedName>
</protein>
<keyword evidence="3" id="KW-1185">Reference proteome</keyword>
<organism evidence="2 3">
    <name type="scientific">Nocardiopsis changdeensis</name>
    <dbReference type="NCBI Taxonomy" id="2831969"/>
    <lineage>
        <taxon>Bacteria</taxon>
        <taxon>Bacillati</taxon>
        <taxon>Actinomycetota</taxon>
        <taxon>Actinomycetes</taxon>
        <taxon>Streptosporangiales</taxon>
        <taxon>Nocardiopsidaceae</taxon>
        <taxon>Nocardiopsis</taxon>
    </lineage>
</organism>
<evidence type="ECO:0000313" key="3">
    <source>
        <dbReference type="Proteomes" id="UP000676079"/>
    </source>
</evidence>
<reference evidence="2 3" key="1">
    <citation type="submission" date="2021-05" db="EMBL/GenBank/DDBJ databases">
        <title>Direct Submission.</title>
        <authorList>
            <person name="Li K."/>
            <person name="Gao J."/>
        </authorList>
    </citation>
    <scope>NUCLEOTIDE SEQUENCE [LARGE SCALE GENOMIC DNA]</scope>
    <source>
        <strain evidence="2 3">Mg02</strain>
    </source>
</reference>
<dbReference type="EMBL" id="CP074133">
    <property type="protein sequence ID" value="QUX20517.1"/>
    <property type="molecule type" value="Genomic_DNA"/>
</dbReference>